<feature type="region of interest" description="Disordered" evidence="1">
    <location>
        <begin position="1"/>
        <end position="29"/>
    </location>
</feature>
<keyword evidence="3" id="KW-1185">Reference proteome</keyword>
<feature type="compositionally biased region" description="Basic and acidic residues" evidence="1">
    <location>
        <begin position="172"/>
        <end position="193"/>
    </location>
</feature>
<accession>A0A6A6RFY6</accession>
<proteinExistence type="predicted"/>
<dbReference type="AlphaFoldDB" id="A0A6A6RFY6"/>
<evidence type="ECO:0000313" key="3">
    <source>
        <dbReference type="Proteomes" id="UP000799750"/>
    </source>
</evidence>
<feature type="region of interest" description="Disordered" evidence="1">
    <location>
        <begin position="169"/>
        <end position="193"/>
    </location>
</feature>
<name>A0A6A6RFY6_9PEZI</name>
<reference evidence="2" key="1">
    <citation type="journal article" date="2020" name="Stud. Mycol.">
        <title>101 Dothideomycetes genomes: a test case for predicting lifestyles and emergence of pathogens.</title>
        <authorList>
            <person name="Haridas S."/>
            <person name="Albert R."/>
            <person name="Binder M."/>
            <person name="Bloem J."/>
            <person name="Labutti K."/>
            <person name="Salamov A."/>
            <person name="Andreopoulos B."/>
            <person name="Baker S."/>
            <person name="Barry K."/>
            <person name="Bills G."/>
            <person name="Bluhm B."/>
            <person name="Cannon C."/>
            <person name="Castanera R."/>
            <person name="Culley D."/>
            <person name="Daum C."/>
            <person name="Ezra D."/>
            <person name="Gonzalez J."/>
            <person name="Henrissat B."/>
            <person name="Kuo A."/>
            <person name="Liang C."/>
            <person name="Lipzen A."/>
            <person name="Lutzoni F."/>
            <person name="Magnuson J."/>
            <person name="Mondo S."/>
            <person name="Nolan M."/>
            <person name="Ohm R."/>
            <person name="Pangilinan J."/>
            <person name="Park H.-J."/>
            <person name="Ramirez L."/>
            <person name="Alfaro M."/>
            <person name="Sun H."/>
            <person name="Tritt A."/>
            <person name="Yoshinaga Y."/>
            <person name="Zwiers L.-H."/>
            <person name="Turgeon B."/>
            <person name="Goodwin S."/>
            <person name="Spatafora J."/>
            <person name="Crous P."/>
            <person name="Grigoriev I."/>
        </authorList>
    </citation>
    <scope>NUCLEOTIDE SEQUENCE</scope>
    <source>
        <strain evidence="2">CBS 269.34</strain>
    </source>
</reference>
<sequence>MDTQPTPFGARAMSRAPLTPTPADDFSTLPHSLPYNEAFENDLMHAILEPTLQSLPPLSACEQLPDAPMPNLPVPLDSVHRIHPSRFPALRLTHQHGYHTGGLGPSPTVAAVYAENFIAVKGIVQPDELRRRVDEAIEERAREAVERMQKRKEALKENENTRKQIAALVASRKAEERVEERIRAEREEKRAKG</sequence>
<organism evidence="2 3">
    <name type="scientific">Lophium mytilinum</name>
    <dbReference type="NCBI Taxonomy" id="390894"/>
    <lineage>
        <taxon>Eukaryota</taxon>
        <taxon>Fungi</taxon>
        <taxon>Dikarya</taxon>
        <taxon>Ascomycota</taxon>
        <taxon>Pezizomycotina</taxon>
        <taxon>Dothideomycetes</taxon>
        <taxon>Pleosporomycetidae</taxon>
        <taxon>Mytilinidiales</taxon>
        <taxon>Mytilinidiaceae</taxon>
        <taxon>Lophium</taxon>
    </lineage>
</organism>
<dbReference type="OrthoDB" id="3926908at2759"/>
<dbReference type="Proteomes" id="UP000799750">
    <property type="component" value="Unassembled WGS sequence"/>
</dbReference>
<evidence type="ECO:0000256" key="1">
    <source>
        <dbReference type="SAM" id="MobiDB-lite"/>
    </source>
</evidence>
<dbReference type="EMBL" id="MU004181">
    <property type="protein sequence ID" value="KAF2503326.1"/>
    <property type="molecule type" value="Genomic_DNA"/>
</dbReference>
<evidence type="ECO:0000313" key="2">
    <source>
        <dbReference type="EMBL" id="KAF2503326.1"/>
    </source>
</evidence>
<gene>
    <name evidence="2" type="ORF">BU16DRAFT_521910</name>
</gene>
<protein>
    <submittedName>
        <fullName evidence="2">Uncharacterized protein</fullName>
    </submittedName>
</protein>